<dbReference type="PANTHER" id="PTHR19372:SF7">
    <property type="entry name" value="SULFITE OXIDASE, MITOCHONDRIAL"/>
    <property type="match status" value="1"/>
</dbReference>
<dbReference type="InterPro" id="IPR036374">
    <property type="entry name" value="OxRdtase_Mopterin-bd_sf"/>
</dbReference>
<dbReference type="PANTHER" id="PTHR19372">
    <property type="entry name" value="SULFITE REDUCTASE"/>
    <property type="match status" value="1"/>
</dbReference>
<dbReference type="Gene3D" id="3.90.420.10">
    <property type="entry name" value="Oxidoreductase, molybdopterin-binding domain"/>
    <property type="match status" value="1"/>
</dbReference>
<name>A0A1H9ZR55_9GAMM</name>
<dbReference type="InterPro" id="IPR008335">
    <property type="entry name" value="Mopterin_OxRdtase_euk"/>
</dbReference>
<dbReference type="PROSITE" id="PS51318">
    <property type="entry name" value="TAT"/>
    <property type="match status" value="1"/>
</dbReference>
<dbReference type="GO" id="GO:0030151">
    <property type="term" value="F:molybdenum ion binding"/>
    <property type="evidence" value="ECO:0007669"/>
    <property type="project" value="InterPro"/>
</dbReference>
<feature type="compositionally biased region" description="Basic and acidic residues" evidence="5">
    <location>
        <begin position="384"/>
        <end position="403"/>
    </location>
</feature>
<keyword evidence="2" id="KW-0500">Molybdenum</keyword>
<evidence type="ECO:0000256" key="4">
    <source>
        <dbReference type="ARBA" id="ARBA00023002"/>
    </source>
</evidence>
<evidence type="ECO:0000259" key="7">
    <source>
        <dbReference type="Pfam" id="PF03404"/>
    </source>
</evidence>
<evidence type="ECO:0000256" key="1">
    <source>
        <dbReference type="ARBA" id="ARBA00001924"/>
    </source>
</evidence>
<gene>
    <name evidence="8" type="ORF">SAMN04487962_10215</name>
</gene>
<accession>A0A1H9ZR55</accession>
<evidence type="ECO:0000256" key="3">
    <source>
        <dbReference type="ARBA" id="ARBA00022723"/>
    </source>
</evidence>
<feature type="region of interest" description="Disordered" evidence="5">
    <location>
        <begin position="374"/>
        <end position="409"/>
    </location>
</feature>
<dbReference type="CDD" id="cd02110">
    <property type="entry name" value="SO_family_Moco_dimer"/>
    <property type="match status" value="1"/>
</dbReference>
<evidence type="ECO:0000259" key="6">
    <source>
        <dbReference type="Pfam" id="PF00174"/>
    </source>
</evidence>
<evidence type="ECO:0000313" key="9">
    <source>
        <dbReference type="Proteomes" id="UP000198762"/>
    </source>
</evidence>
<feature type="domain" description="Moybdenum cofactor oxidoreductase dimerisation" evidence="7">
    <location>
        <begin position="292"/>
        <end position="404"/>
    </location>
</feature>
<dbReference type="STRING" id="430453.SAMN04487962_10215"/>
<dbReference type="InterPro" id="IPR014756">
    <property type="entry name" value="Ig_E-set"/>
</dbReference>
<reference evidence="9" key="1">
    <citation type="submission" date="2016-10" db="EMBL/GenBank/DDBJ databases">
        <authorList>
            <person name="Varghese N."/>
            <person name="Submissions S."/>
        </authorList>
    </citation>
    <scope>NUCLEOTIDE SEQUENCE [LARGE SCALE GENOMIC DNA]</scope>
    <source>
        <strain evidence="9">CGMCC 1.6489</strain>
    </source>
</reference>
<dbReference type="GO" id="GO:0043546">
    <property type="term" value="F:molybdopterin cofactor binding"/>
    <property type="evidence" value="ECO:0007669"/>
    <property type="project" value="TreeGrafter"/>
</dbReference>
<dbReference type="GO" id="GO:0006790">
    <property type="term" value="P:sulfur compound metabolic process"/>
    <property type="evidence" value="ECO:0007669"/>
    <property type="project" value="TreeGrafter"/>
</dbReference>
<organism evidence="8 9">
    <name type="scientific">Marinobacter segnicrescens</name>
    <dbReference type="NCBI Taxonomy" id="430453"/>
    <lineage>
        <taxon>Bacteria</taxon>
        <taxon>Pseudomonadati</taxon>
        <taxon>Pseudomonadota</taxon>
        <taxon>Gammaproteobacteria</taxon>
        <taxon>Pseudomonadales</taxon>
        <taxon>Marinobacteraceae</taxon>
        <taxon>Marinobacter</taxon>
    </lineage>
</organism>
<evidence type="ECO:0000256" key="2">
    <source>
        <dbReference type="ARBA" id="ARBA00022505"/>
    </source>
</evidence>
<comment type="cofactor">
    <cofactor evidence="1">
        <name>Mo-molybdopterin</name>
        <dbReference type="ChEBI" id="CHEBI:71302"/>
    </cofactor>
</comment>
<dbReference type="RefSeq" id="WP_091848717.1">
    <property type="nucleotide sequence ID" value="NZ_FOHZ01000002.1"/>
</dbReference>
<sequence>MNNNPDLHARATALSQQVGSTRRHFLLGSAGVLASVPLLGLAPLARGEEPKSLPDYAAWKERNALIVHSTNTMETRRDAIGAGVVTPSDRLFVRNNLPTPPVDVVENADAWEVSIEGVRNPRSLTLAELKNMNVTSVTTVLQCSGNGRAFFPHGASGTQWSVGAAGCVVWTGVPLKDVVEELGGVEDGMSFITNTGGEELPAGLDPKTVIVERSVPARALETAILAWAMNDEPLPLSHGGPLRMVVPGYYGVNNVKYVKRVAFTDKETDAKIQASGYRIRDVGKSGAPEQPSMWEMNVKSWITTPLEKTHKGRNLIYGVAMGGAVAVESVEVSTDGGETWQEARFVGPDLGQYAWRPFVFATDLSPGEVRLVSRATSASGETQPKGRTDNERGYGHNGWEDHGVTVQVS</sequence>
<dbReference type="Pfam" id="PF03404">
    <property type="entry name" value="Mo-co_dimer"/>
    <property type="match status" value="1"/>
</dbReference>
<keyword evidence="9" id="KW-1185">Reference proteome</keyword>
<dbReference type="EMBL" id="FOHZ01000002">
    <property type="protein sequence ID" value="SES84181.1"/>
    <property type="molecule type" value="Genomic_DNA"/>
</dbReference>
<dbReference type="InterPro" id="IPR000572">
    <property type="entry name" value="OxRdtase_Mopterin-bd_dom"/>
</dbReference>
<dbReference type="GO" id="GO:0008482">
    <property type="term" value="F:sulfite oxidase activity"/>
    <property type="evidence" value="ECO:0007669"/>
    <property type="project" value="TreeGrafter"/>
</dbReference>
<dbReference type="InterPro" id="IPR006311">
    <property type="entry name" value="TAT_signal"/>
</dbReference>
<dbReference type="Gene3D" id="2.60.40.650">
    <property type="match status" value="1"/>
</dbReference>
<proteinExistence type="predicted"/>
<feature type="domain" description="Oxidoreductase molybdopterin-binding" evidence="6">
    <location>
        <begin position="106"/>
        <end position="270"/>
    </location>
</feature>
<dbReference type="AlphaFoldDB" id="A0A1H9ZR55"/>
<keyword evidence="3" id="KW-0479">Metal-binding</keyword>
<dbReference type="SUPFAM" id="SSF81296">
    <property type="entry name" value="E set domains"/>
    <property type="match status" value="1"/>
</dbReference>
<evidence type="ECO:0000256" key="5">
    <source>
        <dbReference type="SAM" id="MobiDB-lite"/>
    </source>
</evidence>
<dbReference type="Proteomes" id="UP000198762">
    <property type="component" value="Unassembled WGS sequence"/>
</dbReference>
<evidence type="ECO:0000313" key="8">
    <source>
        <dbReference type="EMBL" id="SES84181.1"/>
    </source>
</evidence>
<dbReference type="Pfam" id="PF00174">
    <property type="entry name" value="Oxidored_molyb"/>
    <property type="match status" value="1"/>
</dbReference>
<dbReference type="InterPro" id="IPR005066">
    <property type="entry name" value="MoCF_OxRdtse_dimer"/>
</dbReference>
<dbReference type="GO" id="GO:0020037">
    <property type="term" value="F:heme binding"/>
    <property type="evidence" value="ECO:0007669"/>
    <property type="project" value="TreeGrafter"/>
</dbReference>
<dbReference type="OrthoDB" id="9795587at2"/>
<dbReference type="SUPFAM" id="SSF56524">
    <property type="entry name" value="Oxidoreductase molybdopterin-binding domain"/>
    <property type="match status" value="1"/>
</dbReference>
<dbReference type="PRINTS" id="PR00407">
    <property type="entry name" value="EUMOPTERIN"/>
</dbReference>
<protein>
    <submittedName>
        <fullName evidence="8">Sulfoxide reductase catalytic subunit YedY</fullName>
    </submittedName>
</protein>
<keyword evidence="4" id="KW-0560">Oxidoreductase</keyword>